<evidence type="ECO:0000256" key="3">
    <source>
        <dbReference type="ARBA" id="ARBA00023163"/>
    </source>
</evidence>
<feature type="domain" description="BHLH" evidence="6">
    <location>
        <begin position="255"/>
        <end position="318"/>
    </location>
</feature>
<name>A0A9W9QLJ9_PENBR</name>
<evidence type="ECO:0000256" key="2">
    <source>
        <dbReference type="ARBA" id="ARBA00023015"/>
    </source>
</evidence>
<sequence>MMSQSSYSGYNQFAGDLNEGVDSSDLTMQQQNSFMPYSYGLKRNVSSSFNFGNSGIDTDDLLDLEINGQNGHQGNNISYLQDQGKMCHMYSNTPGNAPMASPFVQTRCKFDQYQMNQQNPHIQIASSFDQTYLDTKHQSLQGLERPSYDGRSPTTPKSSLALGTSESGSFPPQLIRTGLRARHQKALSNQWDGTPGSVQSYVESSPISSSGHQSHHTGISEILKSGKHASLPAKVNNHLPGGGGNLKSQEAKHRRRRSSHNVIERRRRDNINERIQDLSHLVPLQRLEDDKVRKQLVNTSALSMAGTGGNATNPRNDHRTIPGNIAMGLSIEEGEKGPKKGDILNGVVSWNRDLIGVLHVKYQQEAELAELIRSLGGTWPFEQCEEEKRMRSEILGAFEKNDPTHFSYTRGSDSGLRVPKHTNIAGDAVQGGDMSGLTPPSLSPSYRSSTSRAQGAGQSQHWKNADHAAWVSRGRTSMVW</sequence>
<feature type="region of interest" description="Disordered" evidence="5">
    <location>
        <begin position="188"/>
        <end position="217"/>
    </location>
</feature>
<dbReference type="GO" id="GO:0046983">
    <property type="term" value="F:protein dimerization activity"/>
    <property type="evidence" value="ECO:0007669"/>
    <property type="project" value="InterPro"/>
</dbReference>
<feature type="compositionally biased region" description="Polar residues" evidence="5">
    <location>
        <begin position="152"/>
        <end position="170"/>
    </location>
</feature>
<dbReference type="GO" id="GO:0000978">
    <property type="term" value="F:RNA polymerase II cis-regulatory region sequence-specific DNA binding"/>
    <property type="evidence" value="ECO:0007669"/>
    <property type="project" value="TreeGrafter"/>
</dbReference>
<comment type="caution">
    <text evidence="7">The sequence shown here is derived from an EMBL/GenBank/DDBJ whole genome shotgun (WGS) entry which is preliminary data.</text>
</comment>
<feature type="compositionally biased region" description="Low complexity" evidence="5">
    <location>
        <begin position="437"/>
        <end position="452"/>
    </location>
</feature>
<evidence type="ECO:0000313" key="7">
    <source>
        <dbReference type="EMBL" id="KAJ5340302.1"/>
    </source>
</evidence>
<proteinExistence type="predicted"/>
<evidence type="ECO:0000256" key="1">
    <source>
        <dbReference type="ARBA" id="ARBA00004123"/>
    </source>
</evidence>
<comment type="subcellular location">
    <subcellularLocation>
        <location evidence="1">Nucleus</location>
    </subcellularLocation>
</comment>
<feature type="region of interest" description="Disordered" evidence="5">
    <location>
        <begin position="232"/>
        <end position="268"/>
    </location>
</feature>
<feature type="region of interest" description="Disordered" evidence="5">
    <location>
        <begin position="142"/>
        <end position="173"/>
    </location>
</feature>
<keyword evidence="4" id="KW-0539">Nucleus</keyword>
<dbReference type="InterPro" id="IPR036638">
    <property type="entry name" value="HLH_DNA-bd_sf"/>
</dbReference>
<dbReference type="InterPro" id="IPR051732">
    <property type="entry name" value="USF"/>
</dbReference>
<dbReference type="Pfam" id="PF00010">
    <property type="entry name" value="HLH"/>
    <property type="match status" value="1"/>
</dbReference>
<feature type="region of interest" description="Disordered" evidence="5">
    <location>
        <begin position="425"/>
        <end position="467"/>
    </location>
</feature>
<evidence type="ECO:0000256" key="4">
    <source>
        <dbReference type="ARBA" id="ARBA00023242"/>
    </source>
</evidence>
<dbReference type="GO" id="GO:0005634">
    <property type="term" value="C:nucleus"/>
    <property type="evidence" value="ECO:0007669"/>
    <property type="project" value="UniProtKB-SubCell"/>
</dbReference>
<dbReference type="Proteomes" id="UP001148299">
    <property type="component" value="Unassembled WGS sequence"/>
</dbReference>
<dbReference type="SUPFAM" id="SSF47459">
    <property type="entry name" value="HLH, helix-loop-helix DNA-binding domain"/>
    <property type="match status" value="1"/>
</dbReference>
<dbReference type="PANTHER" id="PTHR46117:SF3">
    <property type="entry name" value="FI24210P1"/>
    <property type="match status" value="1"/>
</dbReference>
<evidence type="ECO:0000259" key="6">
    <source>
        <dbReference type="PROSITE" id="PS50888"/>
    </source>
</evidence>
<reference evidence="7" key="1">
    <citation type="submission" date="2022-12" db="EMBL/GenBank/DDBJ databases">
        <authorList>
            <person name="Petersen C."/>
        </authorList>
    </citation>
    <scope>NUCLEOTIDE SEQUENCE</scope>
    <source>
        <strain evidence="7">IBT 35675</strain>
    </source>
</reference>
<accession>A0A9W9QLJ9</accession>
<dbReference type="SMART" id="SM00353">
    <property type="entry name" value="HLH"/>
    <property type="match status" value="1"/>
</dbReference>
<gene>
    <name evidence="7" type="ORF">N7541_009426</name>
</gene>
<evidence type="ECO:0000313" key="8">
    <source>
        <dbReference type="Proteomes" id="UP001148299"/>
    </source>
</evidence>
<keyword evidence="2" id="KW-0805">Transcription regulation</keyword>
<reference evidence="7" key="2">
    <citation type="journal article" date="2023" name="IMA Fungus">
        <title>Comparative genomic study of the Penicillium genus elucidates a diverse pangenome and 15 lateral gene transfer events.</title>
        <authorList>
            <person name="Petersen C."/>
            <person name="Sorensen T."/>
            <person name="Nielsen M.R."/>
            <person name="Sondergaard T.E."/>
            <person name="Sorensen J.L."/>
            <person name="Fitzpatrick D.A."/>
            <person name="Frisvad J.C."/>
            <person name="Nielsen K.L."/>
        </authorList>
    </citation>
    <scope>NUCLEOTIDE SEQUENCE</scope>
    <source>
        <strain evidence="7">IBT 35675</strain>
    </source>
</reference>
<dbReference type="PROSITE" id="PS50888">
    <property type="entry name" value="BHLH"/>
    <property type="match status" value="1"/>
</dbReference>
<evidence type="ECO:0000256" key="5">
    <source>
        <dbReference type="SAM" id="MobiDB-lite"/>
    </source>
</evidence>
<dbReference type="PANTHER" id="PTHR46117">
    <property type="entry name" value="FI24210P1"/>
    <property type="match status" value="1"/>
</dbReference>
<dbReference type="Gene3D" id="4.10.280.10">
    <property type="entry name" value="Helix-loop-helix DNA-binding domain"/>
    <property type="match status" value="1"/>
</dbReference>
<protein>
    <recommendedName>
        <fullName evidence="6">BHLH domain-containing protein</fullName>
    </recommendedName>
</protein>
<organism evidence="7 8">
    <name type="scientific">Penicillium brevicompactum</name>
    <dbReference type="NCBI Taxonomy" id="5074"/>
    <lineage>
        <taxon>Eukaryota</taxon>
        <taxon>Fungi</taxon>
        <taxon>Dikarya</taxon>
        <taxon>Ascomycota</taxon>
        <taxon>Pezizomycotina</taxon>
        <taxon>Eurotiomycetes</taxon>
        <taxon>Eurotiomycetidae</taxon>
        <taxon>Eurotiales</taxon>
        <taxon>Aspergillaceae</taxon>
        <taxon>Penicillium</taxon>
    </lineage>
</organism>
<dbReference type="GO" id="GO:0000981">
    <property type="term" value="F:DNA-binding transcription factor activity, RNA polymerase II-specific"/>
    <property type="evidence" value="ECO:0007669"/>
    <property type="project" value="TreeGrafter"/>
</dbReference>
<dbReference type="AlphaFoldDB" id="A0A9W9QLJ9"/>
<keyword evidence="8" id="KW-1185">Reference proteome</keyword>
<keyword evidence="3" id="KW-0804">Transcription</keyword>
<dbReference type="EMBL" id="JAPZBR010000008">
    <property type="protein sequence ID" value="KAJ5340302.1"/>
    <property type="molecule type" value="Genomic_DNA"/>
</dbReference>
<feature type="compositionally biased region" description="Polar residues" evidence="5">
    <location>
        <begin position="188"/>
        <end position="203"/>
    </location>
</feature>
<dbReference type="InterPro" id="IPR011598">
    <property type="entry name" value="bHLH_dom"/>
</dbReference>